<sequence length="495" mass="50791">MTSETELRARLHRLAERAGRPSADGRVLAGRIARDSADRSRRRRKLLAGVASVVLLGVAVPRLVGSGPEGAVPASGPVSAPARDVAGGAAATGGDAALFEAPTRGSLAGDQSFVDAVRALPWTPVPPPATPDGIPNHVPDPPLETRSVVFAGEVSGEHWALVIGRVSTLAPDMAGLPSGATAPRQPVAAWFAGPADAGPGGMVLRGGPGGFGPDWPLAITDTRTGALVVVGFPGDVVEVSPRPEIAADGSTSREWREVETVDGVAITRVPPFARAYDMSTSYRVFRAGRLVARDMPWSFTSDQTSPDVPVEYPRGRPSELGEQAAQSAAEHVLAEVGLSPAQVDITAQWVGSVPAGEPGQAAVVTVTLPSGAMVVEAQVLLPEQPGGGTMGGFCGQAVLPAGPPAERRVQALACEVVDYTTGAPMSTSLVVVGPPEVTLIRTYDEDRTFLTEHAAVDGVLVVPLPLGTETVEAVTAAGVTLGRVDVLGHTADFGD</sequence>
<keyword evidence="1" id="KW-0472">Membrane</keyword>
<protein>
    <submittedName>
        <fullName evidence="2">Uncharacterized protein</fullName>
    </submittedName>
</protein>
<name>A0ABW4XJJ1_9ACTN</name>
<accession>A0ABW4XJJ1</accession>
<keyword evidence="1" id="KW-1133">Transmembrane helix</keyword>
<reference evidence="3" key="1">
    <citation type="journal article" date="2019" name="Int. J. Syst. Evol. Microbiol.">
        <title>The Global Catalogue of Microorganisms (GCM) 10K type strain sequencing project: providing services to taxonomists for standard genome sequencing and annotation.</title>
        <authorList>
            <consortium name="The Broad Institute Genomics Platform"/>
            <consortium name="The Broad Institute Genome Sequencing Center for Infectious Disease"/>
            <person name="Wu L."/>
            <person name="Ma J."/>
        </authorList>
    </citation>
    <scope>NUCLEOTIDE SEQUENCE [LARGE SCALE GENOMIC DNA]</scope>
    <source>
        <strain evidence="3">JCM 3338</strain>
    </source>
</reference>
<evidence type="ECO:0000313" key="2">
    <source>
        <dbReference type="EMBL" id="MFD2094174.1"/>
    </source>
</evidence>
<proteinExistence type="predicted"/>
<evidence type="ECO:0000313" key="3">
    <source>
        <dbReference type="Proteomes" id="UP001597402"/>
    </source>
</evidence>
<dbReference type="EMBL" id="JBHUHP010000030">
    <property type="protein sequence ID" value="MFD2094174.1"/>
    <property type="molecule type" value="Genomic_DNA"/>
</dbReference>
<keyword evidence="3" id="KW-1185">Reference proteome</keyword>
<comment type="caution">
    <text evidence="2">The sequence shown here is derived from an EMBL/GenBank/DDBJ whole genome shotgun (WGS) entry which is preliminary data.</text>
</comment>
<dbReference type="Proteomes" id="UP001597402">
    <property type="component" value="Unassembled WGS sequence"/>
</dbReference>
<gene>
    <name evidence="2" type="ORF">ACFSHS_21615</name>
</gene>
<organism evidence="2 3">
    <name type="scientific">Blastococcus deserti</name>
    <dbReference type="NCBI Taxonomy" id="2259033"/>
    <lineage>
        <taxon>Bacteria</taxon>
        <taxon>Bacillati</taxon>
        <taxon>Actinomycetota</taxon>
        <taxon>Actinomycetes</taxon>
        <taxon>Geodermatophilales</taxon>
        <taxon>Geodermatophilaceae</taxon>
        <taxon>Blastococcus</taxon>
    </lineage>
</organism>
<evidence type="ECO:0000256" key="1">
    <source>
        <dbReference type="SAM" id="Phobius"/>
    </source>
</evidence>
<dbReference type="RefSeq" id="WP_376880719.1">
    <property type="nucleotide sequence ID" value="NZ_JBHUHP010000030.1"/>
</dbReference>
<keyword evidence="1" id="KW-0812">Transmembrane</keyword>
<feature type="transmembrane region" description="Helical" evidence="1">
    <location>
        <begin position="46"/>
        <end position="64"/>
    </location>
</feature>